<protein>
    <submittedName>
        <fullName evidence="1">Uncharacterized protein</fullName>
    </submittedName>
</protein>
<proteinExistence type="predicted"/>
<organism evidence="1 2">
    <name type="scientific">Psylliodes chrysocephalus</name>
    <dbReference type="NCBI Taxonomy" id="3402493"/>
    <lineage>
        <taxon>Eukaryota</taxon>
        <taxon>Metazoa</taxon>
        <taxon>Ecdysozoa</taxon>
        <taxon>Arthropoda</taxon>
        <taxon>Hexapoda</taxon>
        <taxon>Insecta</taxon>
        <taxon>Pterygota</taxon>
        <taxon>Neoptera</taxon>
        <taxon>Endopterygota</taxon>
        <taxon>Coleoptera</taxon>
        <taxon>Polyphaga</taxon>
        <taxon>Cucujiformia</taxon>
        <taxon>Chrysomeloidea</taxon>
        <taxon>Chrysomelidae</taxon>
        <taxon>Galerucinae</taxon>
        <taxon>Alticini</taxon>
        <taxon>Psylliodes</taxon>
    </lineage>
</organism>
<accession>A0A9P0CVR7</accession>
<sequence>MDRRLEICDWFRKMGYDGDFPENLDRICNNSTSFIWDQLIENTKPKAEAENIKHNILATRLTKFNLKKDGEIKYPLKEIKLYSRKKDLEKELENINYSISEKQKTYLKLQQENRIKRFSIEKTQLKIKENEEREFILKEKCKILESDTKCAGHIIESKINTTASEQENIKDITHTLNDCMETLKTNIKHLPFPIRNTQNKTINRLLLSTQKTGRKRNMFEKYLSSTESQTTRKPSAKKNIHLYSAANRVKVRLFSDENDSINPNTPKINLYNSRDSIELGIKFDDEDDENFLVNVSKARPLNYKLDLPQTLAKKRMDSSYLFKINENVSIYQETNESMIKNLFNESVSNDIENLLCHHIRQNVWNAFQERDDKLHFNISKKINFWPLKSFSTQKEGSKDIAKLQAIHIQTEFRIIKNNLILKQLTEKLNEKKKNIHMTLINSGYPKDIIDVLQRKILFYIEDVGMDFTIESMKKEIITQNTEEVTTESDIKKKLIEAKENISLKKNSIIEYLGMIQDIFYFINHTRSLTSSCVRKLAPYTSNLEWCSLLKETVNTNEIAVFEEFPLEYNRRCINTDSSVYYKDIHSDKFLCNREIDNENLILLSKILESPFSAPETILLDILRGKRRLEVLKSIKCIENNYYKKYSLADLQTQETYIENILDRFKALIVSSSSKKTLSSSSAAKEIMEIWTEMPFKEFISPNRTLDDKDYKHYEKLFDFYDNF</sequence>
<dbReference type="OrthoDB" id="8192537at2759"/>
<reference evidence="1" key="1">
    <citation type="submission" date="2022-01" db="EMBL/GenBank/DDBJ databases">
        <authorList>
            <person name="King R."/>
        </authorList>
    </citation>
    <scope>NUCLEOTIDE SEQUENCE</scope>
</reference>
<dbReference type="AlphaFoldDB" id="A0A9P0CVR7"/>
<evidence type="ECO:0000313" key="1">
    <source>
        <dbReference type="EMBL" id="CAH1107408.1"/>
    </source>
</evidence>
<gene>
    <name evidence="1" type="ORF">PSYICH_LOCUS8157</name>
</gene>
<name>A0A9P0CVR7_9CUCU</name>
<dbReference type="EMBL" id="OV651833">
    <property type="protein sequence ID" value="CAH1107408.1"/>
    <property type="molecule type" value="Genomic_DNA"/>
</dbReference>
<keyword evidence="2" id="KW-1185">Reference proteome</keyword>
<dbReference type="Proteomes" id="UP001153636">
    <property type="component" value="Chromosome 21"/>
</dbReference>
<evidence type="ECO:0000313" key="2">
    <source>
        <dbReference type="Proteomes" id="UP001153636"/>
    </source>
</evidence>